<dbReference type="EMBL" id="MK071989">
    <property type="protein sequence ID" value="AYV76691.1"/>
    <property type="molecule type" value="Genomic_DNA"/>
</dbReference>
<accession>A0A3G4ZRS4</accession>
<reference evidence="1" key="1">
    <citation type="submission" date="2018-10" db="EMBL/GenBank/DDBJ databases">
        <title>Hidden diversity of soil giant viruses.</title>
        <authorList>
            <person name="Schulz F."/>
            <person name="Alteio L."/>
            <person name="Goudeau D."/>
            <person name="Ryan E.M."/>
            <person name="Malmstrom R.R."/>
            <person name="Blanchard J."/>
            <person name="Woyke T."/>
        </authorList>
    </citation>
    <scope>NUCLEOTIDE SEQUENCE</scope>
    <source>
        <strain evidence="1">TEV1</strain>
    </source>
</reference>
<sequence>MAAMGDIHEAFVCGFERGREAYINDGCPNGIINLCGAIDKYGPDLTGYGLDGFMEAYDPIKYLTNVDEIWDDFQQTIVMRQNLLHYLGV</sequence>
<protein>
    <submittedName>
        <fullName evidence="1">Uncharacterized protein</fullName>
    </submittedName>
</protein>
<name>A0A3G4ZRS4_9VIRU</name>
<proteinExistence type="predicted"/>
<organism evidence="1">
    <name type="scientific">Terrestrivirus sp</name>
    <dbReference type="NCBI Taxonomy" id="2487775"/>
    <lineage>
        <taxon>Viruses</taxon>
        <taxon>Varidnaviria</taxon>
        <taxon>Bamfordvirae</taxon>
        <taxon>Nucleocytoviricota</taxon>
        <taxon>Megaviricetes</taxon>
        <taxon>Imitervirales</taxon>
        <taxon>Mimiviridae</taxon>
        <taxon>Klosneuvirinae</taxon>
    </lineage>
</organism>
<evidence type="ECO:0000313" key="1">
    <source>
        <dbReference type="EMBL" id="AYV76691.1"/>
    </source>
</evidence>
<gene>
    <name evidence="1" type="ORF">Terrestrivirus11_32</name>
</gene>